<keyword evidence="3" id="KW-1185">Reference proteome</keyword>
<gene>
    <name evidence="2" type="ORF">HT102_12650</name>
</gene>
<comment type="caution">
    <text evidence="2">The sequence shown here is derived from an EMBL/GenBank/DDBJ whole genome shotgun (WGS) entry which is preliminary data.</text>
</comment>
<sequence>MLLTAAVGALLLLLLVTEFIAVVAVGAYAFSLGGSDATGAAIAIAAVLLIGVLWWAYASPRSYYDLPPARILVKLALLAAATYSIWMLWGATWGIAFAAAWIVVHLLAESPILPASE</sequence>
<dbReference type="EMBL" id="JACYWE010000007">
    <property type="protein sequence ID" value="MBD8507334.1"/>
    <property type="molecule type" value="Genomic_DNA"/>
</dbReference>
<accession>A0A927PMV0</accession>
<evidence type="ECO:0000313" key="3">
    <source>
        <dbReference type="Proteomes" id="UP000642993"/>
    </source>
</evidence>
<dbReference type="RefSeq" id="WP_192039767.1">
    <property type="nucleotide sequence ID" value="NZ_JACYWE010000007.1"/>
</dbReference>
<name>A0A927PMV0_9ACTN</name>
<protein>
    <submittedName>
        <fullName evidence="2">YrdB family protein</fullName>
    </submittedName>
</protein>
<evidence type="ECO:0000256" key="1">
    <source>
        <dbReference type="SAM" id="Phobius"/>
    </source>
</evidence>
<dbReference type="InterPro" id="IPR021214">
    <property type="entry name" value="DUF2568"/>
</dbReference>
<feature type="transmembrane region" description="Helical" evidence="1">
    <location>
        <begin position="39"/>
        <end position="59"/>
    </location>
</feature>
<keyword evidence="1" id="KW-1133">Transmembrane helix</keyword>
<reference evidence="2" key="1">
    <citation type="submission" date="2020-09" db="EMBL/GenBank/DDBJ databases">
        <title>Hoyosella lacisalsi sp. nov., a halotolerant actinobacterium isolated from soil of Lake Gudzhirganskoe.</title>
        <authorList>
            <person name="Yang Q."/>
            <person name="Guo P.Y."/>
            <person name="Liu S.W."/>
            <person name="Li F.N."/>
            <person name="Sun C.H."/>
        </authorList>
    </citation>
    <scope>NUCLEOTIDE SEQUENCE</scope>
    <source>
        <strain evidence="2">G463</strain>
    </source>
</reference>
<proteinExistence type="predicted"/>
<dbReference type="Proteomes" id="UP000642993">
    <property type="component" value="Unassembled WGS sequence"/>
</dbReference>
<keyword evidence="1" id="KW-0812">Transmembrane</keyword>
<keyword evidence="1" id="KW-0472">Membrane</keyword>
<dbReference type="AlphaFoldDB" id="A0A927PMV0"/>
<feature type="transmembrane region" description="Helical" evidence="1">
    <location>
        <begin position="71"/>
        <end position="89"/>
    </location>
</feature>
<evidence type="ECO:0000313" key="2">
    <source>
        <dbReference type="EMBL" id="MBD8507334.1"/>
    </source>
</evidence>
<organism evidence="2 3">
    <name type="scientific">Lolliginicoccus lacisalsi</name>
    <dbReference type="NCBI Taxonomy" id="2742202"/>
    <lineage>
        <taxon>Bacteria</taxon>
        <taxon>Bacillati</taxon>
        <taxon>Actinomycetota</taxon>
        <taxon>Actinomycetes</taxon>
        <taxon>Mycobacteriales</taxon>
        <taxon>Hoyosellaceae</taxon>
        <taxon>Lolliginicoccus</taxon>
    </lineage>
</organism>
<dbReference type="Pfam" id="PF10823">
    <property type="entry name" value="DUF2568"/>
    <property type="match status" value="1"/>
</dbReference>